<reference evidence="15 16" key="1">
    <citation type="submission" date="2020-04" db="EMBL/GenBank/DDBJ databases">
        <title>Ramlibacter sp. G-1-2-2 isolated from soil.</title>
        <authorList>
            <person name="Dahal R.H."/>
        </authorList>
    </citation>
    <scope>NUCLEOTIDE SEQUENCE [LARGE SCALE GENOMIC DNA]</scope>
    <source>
        <strain evidence="15 16">G-1-2-2</strain>
    </source>
</reference>
<dbReference type="NCBIfam" id="NF004976">
    <property type="entry name" value="PRK06349.1"/>
    <property type="match status" value="1"/>
</dbReference>
<evidence type="ECO:0000256" key="9">
    <source>
        <dbReference type="ARBA" id="ARBA00023167"/>
    </source>
</evidence>
<keyword evidence="8" id="KW-0560">Oxidoreductase</keyword>
<keyword evidence="7" id="KW-0791">Threonine biosynthesis</keyword>
<evidence type="ECO:0000256" key="8">
    <source>
        <dbReference type="ARBA" id="ARBA00023002"/>
    </source>
</evidence>
<organism evidence="15 16">
    <name type="scientific">Ramlibacter agri</name>
    <dbReference type="NCBI Taxonomy" id="2728837"/>
    <lineage>
        <taxon>Bacteria</taxon>
        <taxon>Pseudomonadati</taxon>
        <taxon>Pseudomonadota</taxon>
        <taxon>Betaproteobacteria</taxon>
        <taxon>Burkholderiales</taxon>
        <taxon>Comamonadaceae</taxon>
        <taxon>Ramlibacter</taxon>
    </lineage>
</organism>
<dbReference type="InterPro" id="IPR016204">
    <property type="entry name" value="HDH"/>
</dbReference>
<evidence type="ECO:0000256" key="5">
    <source>
        <dbReference type="ARBA" id="ARBA00013376"/>
    </source>
</evidence>
<dbReference type="SUPFAM" id="SSF55347">
    <property type="entry name" value="Glyceraldehyde-3-phosphate dehydrogenase-like, C-terminal domain"/>
    <property type="match status" value="1"/>
</dbReference>
<dbReference type="Gene3D" id="3.30.360.10">
    <property type="entry name" value="Dihydrodipicolinate Reductase, domain 2"/>
    <property type="match status" value="1"/>
</dbReference>
<dbReference type="GO" id="GO:0009086">
    <property type="term" value="P:methionine biosynthetic process"/>
    <property type="evidence" value="ECO:0007669"/>
    <property type="project" value="UniProtKB-KW"/>
</dbReference>
<keyword evidence="16" id="KW-1185">Reference proteome</keyword>
<gene>
    <name evidence="15" type="ORF">HHL11_27340</name>
</gene>
<evidence type="ECO:0000256" key="2">
    <source>
        <dbReference type="ARBA" id="ARBA00005062"/>
    </source>
</evidence>
<feature type="domain" description="Homoserine dehydrogenase catalytic" evidence="13">
    <location>
        <begin position="144"/>
        <end position="322"/>
    </location>
</feature>
<dbReference type="PIRSF" id="PIRSF000098">
    <property type="entry name" value="Homoser_dehydrog"/>
    <property type="match status" value="1"/>
</dbReference>
<comment type="pathway">
    <text evidence="2">Amino-acid biosynthesis; L-methionine biosynthesis via de novo pathway; L-homoserine from L-aspartate: step 3/3.</text>
</comment>
<evidence type="ECO:0000256" key="6">
    <source>
        <dbReference type="ARBA" id="ARBA00022605"/>
    </source>
</evidence>
<dbReference type="GO" id="GO:0009088">
    <property type="term" value="P:threonine biosynthetic process"/>
    <property type="evidence" value="ECO:0007669"/>
    <property type="project" value="UniProtKB-UniPathway"/>
</dbReference>
<dbReference type="UniPathway" id="UPA00051">
    <property type="reaction ID" value="UER00465"/>
</dbReference>
<keyword evidence="9" id="KW-0486">Methionine biosynthesis</keyword>
<evidence type="ECO:0000256" key="12">
    <source>
        <dbReference type="RuleBase" id="RU004171"/>
    </source>
</evidence>
<dbReference type="Pfam" id="PF03447">
    <property type="entry name" value="NAD_binding_3"/>
    <property type="match status" value="1"/>
</dbReference>
<evidence type="ECO:0000259" key="13">
    <source>
        <dbReference type="Pfam" id="PF00742"/>
    </source>
</evidence>
<dbReference type="GO" id="GO:0004412">
    <property type="term" value="F:homoserine dehydrogenase activity"/>
    <property type="evidence" value="ECO:0007669"/>
    <property type="project" value="UniProtKB-EC"/>
</dbReference>
<dbReference type="FunFam" id="3.30.360.10:FF:000005">
    <property type="entry name" value="Homoserine dehydrogenase"/>
    <property type="match status" value="1"/>
</dbReference>
<evidence type="ECO:0000256" key="10">
    <source>
        <dbReference type="PIRSR" id="PIRSR000098-1"/>
    </source>
</evidence>
<dbReference type="SUPFAM" id="SSF51735">
    <property type="entry name" value="NAD(P)-binding Rossmann-fold domains"/>
    <property type="match status" value="1"/>
</dbReference>
<dbReference type="GO" id="GO:0050661">
    <property type="term" value="F:NADP binding"/>
    <property type="evidence" value="ECO:0007669"/>
    <property type="project" value="InterPro"/>
</dbReference>
<proteinExistence type="inferred from homology"/>
<dbReference type="PROSITE" id="PS01042">
    <property type="entry name" value="HOMOSER_DHGENASE"/>
    <property type="match status" value="1"/>
</dbReference>
<comment type="pathway">
    <text evidence="1">Amino-acid biosynthesis; L-threonine biosynthesis; L-threonine from L-aspartate: step 3/5.</text>
</comment>
<dbReference type="InterPro" id="IPR001342">
    <property type="entry name" value="HDH_cat"/>
</dbReference>
<evidence type="ECO:0000256" key="7">
    <source>
        <dbReference type="ARBA" id="ARBA00022697"/>
    </source>
</evidence>
<dbReference type="InterPro" id="IPR036291">
    <property type="entry name" value="NAD(P)-bd_dom_sf"/>
</dbReference>
<protein>
    <recommendedName>
        <fullName evidence="5">Homoserine dehydrogenase</fullName>
        <ecNumber evidence="4">1.1.1.3</ecNumber>
    </recommendedName>
</protein>
<feature type="binding site" evidence="11">
    <location>
        <position position="112"/>
    </location>
    <ligand>
        <name>NADPH</name>
        <dbReference type="ChEBI" id="CHEBI:57783"/>
    </ligand>
</feature>
<comment type="similarity">
    <text evidence="3 12">Belongs to the homoserine dehydrogenase family.</text>
</comment>
<feature type="binding site" evidence="11">
    <location>
        <position position="197"/>
    </location>
    <ligand>
        <name>L-homoserine</name>
        <dbReference type="ChEBI" id="CHEBI:57476"/>
    </ligand>
</feature>
<evidence type="ECO:0000313" key="16">
    <source>
        <dbReference type="Proteomes" id="UP000541185"/>
    </source>
</evidence>
<dbReference type="InterPro" id="IPR005106">
    <property type="entry name" value="Asp/hSer_DH_NAD-bd"/>
</dbReference>
<keyword evidence="11" id="KW-0521">NADP</keyword>
<dbReference type="Pfam" id="PF00742">
    <property type="entry name" value="Homoserine_dh"/>
    <property type="match status" value="1"/>
</dbReference>
<dbReference type="RefSeq" id="WP_169421770.1">
    <property type="nucleotide sequence ID" value="NZ_JABBFX010000003.1"/>
</dbReference>
<evidence type="ECO:0000259" key="14">
    <source>
        <dbReference type="Pfam" id="PF03447"/>
    </source>
</evidence>
<evidence type="ECO:0000313" key="15">
    <source>
        <dbReference type="EMBL" id="NML47495.1"/>
    </source>
</evidence>
<sequence>MQAPLAPPPALRAGLLGFGVVGSGTHGVLAANRDTIRARAGCAIELAVVATRNASRARAAMEDGIEVLTDPMQVARHPGVDVVIEAIGGTTDARDCVLAAIAEGKHVVTANKALLAMHGEEIFAAASARGVTVGFEAAVAVSIPIVKALREGLVANEIEWLAGIVNGTSNYVLTQMAAAGRSYADALASAQSLGYAEADPALDVGGGDAAHKLALLAAMAFGGPPRLDAVHVEGIATLQAVDFLHAARLGYAVKLLAVARRSGDELQLRVHPALVPRESLLARVDGRMNGIMVKGNAAGVTMYYGAGAGSSETASAVVADLVDLARAVRGGGQVRVPPLGFWEGVPQPRAASLGDTRLRNYLRVELLNADSAVLVLEALSRHHVPVIKGTQSRNTFVVLSGEVLESAMAAALREIEGMPGVQALTRLRVEQLE</sequence>
<evidence type="ECO:0000256" key="11">
    <source>
        <dbReference type="PIRSR" id="PIRSR000098-2"/>
    </source>
</evidence>
<accession>A0A848H9P7</accession>
<dbReference type="EC" id="1.1.1.3" evidence="4"/>
<evidence type="ECO:0000256" key="4">
    <source>
        <dbReference type="ARBA" id="ARBA00013213"/>
    </source>
</evidence>
<dbReference type="PANTHER" id="PTHR43331">
    <property type="entry name" value="HOMOSERINE DEHYDROGENASE"/>
    <property type="match status" value="1"/>
</dbReference>
<evidence type="ECO:0000256" key="1">
    <source>
        <dbReference type="ARBA" id="ARBA00005056"/>
    </source>
</evidence>
<dbReference type="Gene3D" id="3.40.50.720">
    <property type="entry name" value="NAD(P)-binding Rossmann-like Domain"/>
    <property type="match status" value="1"/>
</dbReference>
<comment type="caution">
    <text evidence="15">The sequence shown here is derived from an EMBL/GenBank/DDBJ whole genome shotgun (WGS) entry which is preliminary data.</text>
</comment>
<keyword evidence="6" id="KW-0028">Amino-acid biosynthesis</keyword>
<feature type="binding site" evidence="11">
    <location>
        <begin position="16"/>
        <end position="23"/>
    </location>
    <ligand>
        <name>NADP(+)</name>
        <dbReference type="ChEBI" id="CHEBI:58349"/>
    </ligand>
</feature>
<dbReference type="InterPro" id="IPR019811">
    <property type="entry name" value="HDH_CS"/>
</dbReference>
<feature type="domain" description="Aspartate/homoserine dehydrogenase NAD-binding" evidence="14">
    <location>
        <begin position="17"/>
        <end position="136"/>
    </location>
</feature>
<dbReference type="PANTHER" id="PTHR43331:SF1">
    <property type="entry name" value="HOMOSERINE DEHYDROGENASE"/>
    <property type="match status" value="1"/>
</dbReference>
<dbReference type="UniPathway" id="UPA00050">
    <property type="reaction ID" value="UER00063"/>
</dbReference>
<dbReference type="Gene3D" id="3.30.70.260">
    <property type="match status" value="1"/>
</dbReference>
<dbReference type="EMBL" id="JABBFX010000003">
    <property type="protein sequence ID" value="NML47495.1"/>
    <property type="molecule type" value="Genomic_DNA"/>
</dbReference>
<dbReference type="Proteomes" id="UP000541185">
    <property type="component" value="Unassembled WGS sequence"/>
</dbReference>
<feature type="active site" description="Proton donor" evidence="10">
    <location>
        <position position="212"/>
    </location>
</feature>
<name>A0A848H9P7_9BURK</name>
<dbReference type="AlphaFoldDB" id="A0A848H9P7"/>
<evidence type="ECO:0000256" key="3">
    <source>
        <dbReference type="ARBA" id="ARBA00006753"/>
    </source>
</evidence>